<feature type="domain" description="LysM" evidence="6">
    <location>
        <begin position="227"/>
        <end position="273"/>
    </location>
</feature>
<dbReference type="SMART" id="SM00257">
    <property type="entry name" value="LysM"/>
    <property type="match status" value="4"/>
</dbReference>
<feature type="domain" description="LysM" evidence="6">
    <location>
        <begin position="46"/>
        <end position="93"/>
    </location>
</feature>
<keyword evidence="1" id="KW-0147">Chitin-binding</keyword>
<feature type="domain" description="LysM" evidence="6">
    <location>
        <begin position="309"/>
        <end position="355"/>
    </location>
</feature>
<feature type="signal peptide" evidence="5">
    <location>
        <begin position="1"/>
        <end position="19"/>
    </location>
</feature>
<dbReference type="AlphaFoldDB" id="A0A8J5QBV7"/>
<dbReference type="CDD" id="cd00118">
    <property type="entry name" value="LysM"/>
    <property type="match status" value="1"/>
</dbReference>
<feature type="chain" id="PRO_5035258425" evidence="5">
    <location>
        <begin position="20"/>
        <end position="435"/>
    </location>
</feature>
<evidence type="ECO:0000256" key="4">
    <source>
        <dbReference type="SAM" id="MobiDB-lite"/>
    </source>
</evidence>
<keyword evidence="2" id="KW-0843">Virulence</keyword>
<evidence type="ECO:0000313" key="8">
    <source>
        <dbReference type="Proteomes" id="UP000693942"/>
    </source>
</evidence>
<feature type="domain" description="LysM" evidence="6">
    <location>
        <begin position="387"/>
        <end position="433"/>
    </location>
</feature>
<gene>
    <name evidence="7" type="ORF">Forpi1262_v005291</name>
</gene>
<comment type="similarity">
    <text evidence="3">Belongs to the secreted LysM effector family.</text>
</comment>
<dbReference type="PANTHER" id="PTHR34997">
    <property type="entry name" value="AM15"/>
    <property type="match status" value="1"/>
</dbReference>
<proteinExistence type="inferred from homology"/>
<feature type="compositionally biased region" description="Low complexity" evidence="4">
    <location>
        <begin position="110"/>
        <end position="125"/>
    </location>
</feature>
<dbReference type="SUPFAM" id="SSF54106">
    <property type="entry name" value="LysM domain"/>
    <property type="match status" value="4"/>
</dbReference>
<evidence type="ECO:0000256" key="3">
    <source>
        <dbReference type="ARBA" id="ARBA00044955"/>
    </source>
</evidence>
<comment type="caution">
    <text evidence="7">The sequence shown here is derived from an EMBL/GenBank/DDBJ whole genome shotgun (WGS) entry which is preliminary data.</text>
</comment>
<feature type="domain" description="LysM" evidence="6">
    <location>
        <begin position="145"/>
        <end position="191"/>
    </location>
</feature>
<protein>
    <submittedName>
        <fullName evidence="7">LysM domain-containing protein</fullName>
    </submittedName>
</protein>
<accession>A0A8J5QBV7</accession>
<sequence>MIPIFASLALLGGFHVAFGAAASEPLNRRGWNPANPHDDKTSKSCSWWLDYDNKVSCDSILEDYHITSEDLQQWNPTIKGDCQGMTVGKSYCVESAGEPGPEPKPEPEPKASATKPDSKPSPTKPHNGIKTPDSLQPGIVSNCNKFYMVNSGEGCATVASKNGITLAEFYKWNTKVGSACTSLYADAYACVSIIGHNAATPVQTSKPSNGIETPSPIQDGVTKDCERFHFVKTTTTCASIEEYYKLPFATFKSWNPAVGNNCQSLLANYWVCVKAKGWKPSTPTKPSKPANGIETPATIQPGMTTSCNKFHEVKKTTTCASIQDYYKITMEQIAKWNPAVGSKCTALWAGYNVCVGVIDQKPSSTKPSNGVKTPSPVQSGVTKFCKKFHLVQKTTTCTSIQNYYKITLAQLYKWNPAIGTKCTNLWANYNVCVAA</sequence>
<dbReference type="Pfam" id="PF01476">
    <property type="entry name" value="LysM"/>
    <property type="match status" value="3"/>
</dbReference>
<keyword evidence="5" id="KW-0732">Signal</keyword>
<dbReference type="PROSITE" id="PS51782">
    <property type="entry name" value="LYSM"/>
    <property type="match status" value="5"/>
</dbReference>
<evidence type="ECO:0000259" key="6">
    <source>
        <dbReference type="PROSITE" id="PS51782"/>
    </source>
</evidence>
<evidence type="ECO:0000256" key="1">
    <source>
        <dbReference type="ARBA" id="ARBA00022669"/>
    </source>
</evidence>
<dbReference type="InterPro" id="IPR018392">
    <property type="entry name" value="LysM"/>
</dbReference>
<evidence type="ECO:0000256" key="5">
    <source>
        <dbReference type="SAM" id="SignalP"/>
    </source>
</evidence>
<name>A0A8J5QBV7_FUSOX</name>
<reference evidence="7" key="1">
    <citation type="submission" date="2021-04" db="EMBL/GenBank/DDBJ databases">
        <title>First draft genome resource for Brassicaceae pathogens Fusarium oxysporum f. sp. raphani and Fusarium oxysporum f. sp. rapae.</title>
        <authorList>
            <person name="Asai S."/>
        </authorList>
    </citation>
    <scope>NUCLEOTIDE SEQUENCE</scope>
    <source>
        <strain evidence="7">Tf1262</strain>
    </source>
</reference>
<dbReference type="GO" id="GO:0008061">
    <property type="term" value="F:chitin binding"/>
    <property type="evidence" value="ECO:0007669"/>
    <property type="project" value="UniProtKB-KW"/>
</dbReference>
<dbReference type="EMBL" id="JAELUR010000003">
    <property type="protein sequence ID" value="KAG7434773.1"/>
    <property type="molecule type" value="Genomic_DNA"/>
</dbReference>
<organism evidence="7 8">
    <name type="scientific">Fusarium oxysporum f. sp. raphani</name>
    <dbReference type="NCBI Taxonomy" id="96318"/>
    <lineage>
        <taxon>Eukaryota</taxon>
        <taxon>Fungi</taxon>
        <taxon>Dikarya</taxon>
        <taxon>Ascomycota</taxon>
        <taxon>Pezizomycotina</taxon>
        <taxon>Sordariomycetes</taxon>
        <taxon>Hypocreomycetidae</taxon>
        <taxon>Hypocreales</taxon>
        <taxon>Nectriaceae</taxon>
        <taxon>Fusarium</taxon>
        <taxon>Fusarium oxysporum species complex</taxon>
    </lineage>
</organism>
<dbReference type="Gene3D" id="3.10.350.10">
    <property type="entry name" value="LysM domain"/>
    <property type="match status" value="5"/>
</dbReference>
<dbReference type="PANTHER" id="PTHR34997:SF1">
    <property type="entry name" value="PEPTIDOGLYCAN-BINDING LYSIN DOMAIN"/>
    <property type="match status" value="1"/>
</dbReference>
<dbReference type="Proteomes" id="UP000693942">
    <property type="component" value="Unassembled WGS sequence"/>
</dbReference>
<dbReference type="InterPro" id="IPR036779">
    <property type="entry name" value="LysM_dom_sf"/>
</dbReference>
<dbReference type="InterPro" id="IPR052210">
    <property type="entry name" value="LysM1-like"/>
</dbReference>
<feature type="region of interest" description="Disordered" evidence="4">
    <location>
        <begin position="93"/>
        <end position="136"/>
    </location>
</feature>
<evidence type="ECO:0000313" key="7">
    <source>
        <dbReference type="EMBL" id="KAG7434773.1"/>
    </source>
</evidence>
<evidence type="ECO:0000256" key="2">
    <source>
        <dbReference type="ARBA" id="ARBA00023026"/>
    </source>
</evidence>